<evidence type="ECO:0000256" key="1">
    <source>
        <dbReference type="SAM" id="MobiDB-lite"/>
    </source>
</evidence>
<name>A0A5B7G7K9_PORTR</name>
<dbReference type="EMBL" id="VSRR010011380">
    <property type="protein sequence ID" value="MPC53098.1"/>
    <property type="molecule type" value="Genomic_DNA"/>
</dbReference>
<evidence type="ECO:0000313" key="2">
    <source>
        <dbReference type="EMBL" id="MPC53098.1"/>
    </source>
</evidence>
<protein>
    <submittedName>
        <fullName evidence="2">Uncharacterized protein</fullName>
    </submittedName>
</protein>
<accession>A0A5B7G7K9</accession>
<gene>
    <name evidence="2" type="ORF">E2C01_046983</name>
</gene>
<proteinExistence type="predicted"/>
<organism evidence="2 3">
    <name type="scientific">Portunus trituberculatus</name>
    <name type="common">Swimming crab</name>
    <name type="synonym">Neptunus trituberculatus</name>
    <dbReference type="NCBI Taxonomy" id="210409"/>
    <lineage>
        <taxon>Eukaryota</taxon>
        <taxon>Metazoa</taxon>
        <taxon>Ecdysozoa</taxon>
        <taxon>Arthropoda</taxon>
        <taxon>Crustacea</taxon>
        <taxon>Multicrustacea</taxon>
        <taxon>Malacostraca</taxon>
        <taxon>Eumalacostraca</taxon>
        <taxon>Eucarida</taxon>
        <taxon>Decapoda</taxon>
        <taxon>Pleocyemata</taxon>
        <taxon>Brachyura</taxon>
        <taxon>Eubrachyura</taxon>
        <taxon>Portunoidea</taxon>
        <taxon>Portunidae</taxon>
        <taxon>Portuninae</taxon>
        <taxon>Portunus</taxon>
    </lineage>
</organism>
<dbReference type="Proteomes" id="UP000324222">
    <property type="component" value="Unassembled WGS sequence"/>
</dbReference>
<comment type="caution">
    <text evidence="2">The sequence shown here is derived from an EMBL/GenBank/DDBJ whole genome shotgun (WGS) entry which is preliminary data.</text>
</comment>
<sequence>MFRRSDFAGQAAPGIQGQLASRGSCEGKVVLLTLSPREASGCTQPTLRPLWFTLRSSYEPFTFFNPWPPDTS</sequence>
<feature type="region of interest" description="Disordered" evidence="1">
    <location>
        <begin position="1"/>
        <end position="21"/>
    </location>
</feature>
<reference evidence="2 3" key="1">
    <citation type="submission" date="2019-05" db="EMBL/GenBank/DDBJ databases">
        <title>Another draft genome of Portunus trituberculatus and its Hox gene families provides insights of decapod evolution.</title>
        <authorList>
            <person name="Jeong J.-H."/>
            <person name="Song I."/>
            <person name="Kim S."/>
            <person name="Choi T."/>
            <person name="Kim D."/>
            <person name="Ryu S."/>
            <person name="Kim W."/>
        </authorList>
    </citation>
    <scope>NUCLEOTIDE SEQUENCE [LARGE SCALE GENOMIC DNA]</scope>
    <source>
        <tissue evidence="2">Muscle</tissue>
    </source>
</reference>
<dbReference type="AlphaFoldDB" id="A0A5B7G7K9"/>
<keyword evidence="3" id="KW-1185">Reference proteome</keyword>
<evidence type="ECO:0000313" key="3">
    <source>
        <dbReference type="Proteomes" id="UP000324222"/>
    </source>
</evidence>